<dbReference type="SUPFAM" id="SSF52821">
    <property type="entry name" value="Rhodanese/Cell cycle control phosphatase"/>
    <property type="match status" value="1"/>
</dbReference>
<dbReference type="InterPro" id="IPR016156">
    <property type="entry name" value="FAD/NAD-linked_Rdtase_dimer_sf"/>
</dbReference>
<proteinExistence type="predicted"/>
<dbReference type="InterPro" id="IPR001763">
    <property type="entry name" value="Rhodanese-like_dom"/>
</dbReference>
<comment type="caution">
    <text evidence="4">The sequence shown here is derived from an EMBL/GenBank/DDBJ whole genome shotgun (WGS) entry which is preliminary data.</text>
</comment>
<dbReference type="Gene3D" id="3.50.50.60">
    <property type="entry name" value="FAD/NAD(P)-binding domain"/>
    <property type="match status" value="1"/>
</dbReference>
<evidence type="ECO:0000256" key="1">
    <source>
        <dbReference type="ARBA" id="ARBA00022630"/>
    </source>
</evidence>
<dbReference type="Pfam" id="PF01206">
    <property type="entry name" value="TusA"/>
    <property type="match status" value="1"/>
</dbReference>
<dbReference type="EC" id="1.8.1.14" evidence="4"/>
<accession>A0A645B6J6</accession>
<name>A0A645B6J6_9ZZZZ</name>
<protein>
    <submittedName>
        <fullName evidence="4">Coenzyme A disulfide reductase</fullName>
        <ecNumber evidence="4">1.8.1.14</ecNumber>
    </submittedName>
</protein>
<evidence type="ECO:0000313" key="4">
    <source>
        <dbReference type="EMBL" id="MPM57344.1"/>
    </source>
</evidence>
<dbReference type="AlphaFoldDB" id="A0A645B6J6"/>
<dbReference type="InterPro" id="IPR036868">
    <property type="entry name" value="TusA-like_sf"/>
</dbReference>
<dbReference type="InterPro" id="IPR036873">
    <property type="entry name" value="Rhodanese-like_dom_sf"/>
</dbReference>
<dbReference type="SUPFAM" id="SSF75169">
    <property type="entry name" value="DsrEFH-like"/>
    <property type="match status" value="1"/>
</dbReference>
<dbReference type="EMBL" id="VSSQ01016220">
    <property type="protein sequence ID" value="MPM57344.1"/>
    <property type="molecule type" value="Genomic_DNA"/>
</dbReference>
<dbReference type="Gene3D" id="3.30.390.30">
    <property type="match status" value="1"/>
</dbReference>
<dbReference type="SUPFAM" id="SSF64307">
    <property type="entry name" value="SirA-like"/>
    <property type="match status" value="1"/>
</dbReference>
<dbReference type="Pfam" id="PF13686">
    <property type="entry name" value="DrsE_2"/>
    <property type="match status" value="1"/>
</dbReference>
<dbReference type="PANTHER" id="PTHR34655:SF2">
    <property type="entry name" value="PEROXIREDOXIN FAMILY PROTEIN"/>
    <property type="match status" value="1"/>
</dbReference>
<dbReference type="PRINTS" id="PR00368">
    <property type="entry name" value="FADPNR"/>
</dbReference>
<gene>
    <name evidence="4" type="primary">cdr_28</name>
    <name evidence="4" type="ORF">SDC9_104166</name>
</gene>
<dbReference type="SMART" id="SM00450">
    <property type="entry name" value="RHOD"/>
    <property type="match status" value="1"/>
</dbReference>
<dbReference type="SUPFAM" id="SSF55424">
    <property type="entry name" value="FAD/NAD-linked reductases, dimerisation (C-terminal) domain"/>
    <property type="match status" value="1"/>
</dbReference>
<dbReference type="GO" id="GO:0050451">
    <property type="term" value="F:CoA-disulfide reductase (NADPH) activity"/>
    <property type="evidence" value="ECO:0007669"/>
    <property type="project" value="UniProtKB-EC"/>
</dbReference>
<dbReference type="PANTHER" id="PTHR34655">
    <property type="entry name" value="CONSERVED WITHIN P. AEROPHILUM"/>
    <property type="match status" value="1"/>
</dbReference>
<sequence>MTGGVEIKLKSGKTVSAELVILSIGVRPNGQLAKDAGLKINARGGIVVNDHMITSDPAIYAVGDVVEVEDFISKEQTMIPLAGPANKQGRIAADNIAGLNAVYTGTQGSSIAKVFDLTVASTGENEKALVKRGLVKGTDYESIIITQNNHASYYPGAVPMTLKLLFSKDGKKIFGAQIVGKDGVDKRIDVIGVATRLGAGVAQLKELEFAYAPPYSSAKDPVNMLGFVAENVMNGLVKIAPWNIAETDEDVVLLDVREDAELLAFSIPNAKHIPLGQVRGRLDELDKSKHIVVFCAIGVRAYNAARILNQHGFANVSVYPGGARFYQSTHYEEVNPMPYTKNEPVHDSGHAETANIPVAAMRIDCSGMQCPGPIMKVFETMKEMKDGQVMEVSASDPGFARDIVAWSRRTGNTLLSNERRGNDYVALVKKGTGAVVTQQIPQSPAGDGKTIIVFSGDLDRVLASFIIANGAAAMGRPVTMFFTFWGLNVLRKGSKVKVQKSFIESMFGGMMPRGTGKLKLSKLNMGGMGTAMMKMVMKQKNVDSLETLIAKAMKAGVKIVACTMSMDIMGIKEEELIPGVELGGVGAYLGDAEESNVHLFI</sequence>
<dbReference type="Pfam" id="PF00581">
    <property type="entry name" value="Rhodanese"/>
    <property type="match status" value="1"/>
</dbReference>
<dbReference type="InterPro" id="IPR004099">
    <property type="entry name" value="Pyr_nucl-diS_OxRdtase_dimer"/>
</dbReference>
<dbReference type="InterPro" id="IPR001455">
    <property type="entry name" value="TusA-like"/>
</dbReference>
<reference evidence="4" key="1">
    <citation type="submission" date="2019-08" db="EMBL/GenBank/DDBJ databases">
        <authorList>
            <person name="Kucharzyk K."/>
            <person name="Murdoch R.W."/>
            <person name="Higgins S."/>
            <person name="Loffler F."/>
        </authorList>
    </citation>
    <scope>NUCLEOTIDE SEQUENCE</scope>
</reference>
<dbReference type="InterPro" id="IPR023753">
    <property type="entry name" value="FAD/NAD-binding_dom"/>
</dbReference>
<dbReference type="Pfam" id="PF02852">
    <property type="entry name" value="Pyr_redox_dim"/>
    <property type="match status" value="1"/>
</dbReference>
<dbReference type="Gene3D" id="3.30.110.40">
    <property type="entry name" value="TusA-like domain"/>
    <property type="match status" value="1"/>
</dbReference>
<feature type="domain" description="Rhodanese" evidence="3">
    <location>
        <begin position="247"/>
        <end position="335"/>
    </location>
</feature>
<evidence type="ECO:0000259" key="3">
    <source>
        <dbReference type="PROSITE" id="PS50206"/>
    </source>
</evidence>
<dbReference type="Gene3D" id="3.40.1260.10">
    <property type="entry name" value="DsrEFH-like"/>
    <property type="match status" value="1"/>
</dbReference>
<keyword evidence="2" id="KW-0274">FAD</keyword>
<organism evidence="4">
    <name type="scientific">bioreactor metagenome</name>
    <dbReference type="NCBI Taxonomy" id="1076179"/>
    <lineage>
        <taxon>unclassified sequences</taxon>
        <taxon>metagenomes</taxon>
        <taxon>ecological metagenomes</taxon>
    </lineage>
</organism>
<evidence type="ECO:0000256" key="2">
    <source>
        <dbReference type="ARBA" id="ARBA00022827"/>
    </source>
</evidence>
<dbReference type="InterPro" id="IPR032836">
    <property type="entry name" value="DsrE2-like"/>
</dbReference>
<dbReference type="InterPro" id="IPR027396">
    <property type="entry name" value="DsrEFH-like"/>
</dbReference>
<dbReference type="PROSITE" id="PS50206">
    <property type="entry name" value="RHODANESE_3"/>
    <property type="match status" value="1"/>
</dbReference>
<dbReference type="PROSITE" id="PS01148">
    <property type="entry name" value="UPF0033"/>
    <property type="match status" value="1"/>
</dbReference>
<dbReference type="InterPro" id="IPR036188">
    <property type="entry name" value="FAD/NAD-bd_sf"/>
</dbReference>
<keyword evidence="4" id="KW-0560">Oxidoreductase</keyword>
<keyword evidence="1" id="KW-0285">Flavoprotein</keyword>
<dbReference type="Gene3D" id="3.40.250.10">
    <property type="entry name" value="Rhodanese-like domain"/>
    <property type="match status" value="1"/>
</dbReference>
<dbReference type="SUPFAM" id="SSF51905">
    <property type="entry name" value="FAD/NAD(P)-binding domain"/>
    <property type="match status" value="1"/>
</dbReference>
<dbReference type="Pfam" id="PF07992">
    <property type="entry name" value="Pyr_redox_2"/>
    <property type="match status" value="1"/>
</dbReference>